<dbReference type="EMBL" id="LSBI01000026">
    <property type="protein sequence ID" value="OAQ65549.1"/>
    <property type="molecule type" value="Genomic_DNA"/>
</dbReference>
<dbReference type="PANTHER" id="PTHR31594">
    <property type="entry name" value="AIG1-TYPE G DOMAIN-CONTAINING PROTEIN"/>
    <property type="match status" value="1"/>
</dbReference>
<reference evidence="2 3" key="1">
    <citation type="submission" date="2016-02" db="EMBL/GenBank/DDBJ databases">
        <title>Biosynthesis of antibiotic leucinostatins and their inhibition on Phytophthora in bio-control Purpureocillium lilacinum.</title>
        <authorList>
            <person name="Wang G."/>
            <person name="Liu Z."/>
            <person name="Lin R."/>
            <person name="Li E."/>
            <person name="Mao Z."/>
            <person name="Ling J."/>
            <person name="Yin W."/>
            <person name="Xie B."/>
        </authorList>
    </citation>
    <scope>NUCLEOTIDE SEQUENCE [LARGE SCALE GENOMIC DNA]</scope>
    <source>
        <strain evidence="2">PLFJ-1</strain>
    </source>
</reference>
<accession>A0A179FKL5</accession>
<dbReference type="Pfam" id="PF02493">
    <property type="entry name" value="MORN"/>
    <property type="match status" value="2"/>
</dbReference>
<keyword evidence="1" id="KW-0677">Repeat</keyword>
<protein>
    <submittedName>
        <fullName evidence="2">MORN repeat domain-containing protein</fullName>
    </submittedName>
</protein>
<proteinExistence type="predicted"/>
<sequence length="518" mass="56557">MAAIDAELEVDAIGRASFLGQTYNARSGKLLNFPLFPRDVIEAATRPGNLSNTVSTYQEVRESENRTSLLNVSASVALSLLGGALNAKGSAAYIDRSDSAEASLAISGIRGITADRPRLEVLDQGLQSSVILTPEKVQQLGATHVVTAICYGASMIGSLSQTNYDLQKSTGVEGRLTLKMLQSFGAFTGAGGDADVSDSNREKISRYELEIHLVGDFLGGMVPVNPVALSMKLAEPAKVLRVQVPVKLTLSPLSFFKGISAEIFSRDLEEAQLLSLMKIYDEMVTLTQNWNYLVGNIAQHGDMSGYTLVDWCTALQKGWGVYYSPGSNAKYIGDLVDGLPHGKGRMTYSDGRVYEGSWFRGDWDGPGNLTKGDTILQSGIFVNSKVEDRAVMINVTVYDGDVPVDSATIAVICHQITPPRQQPIPEMKTLIPAQLQKISNALGWQHGQRFRLHTTWEAPKYISWPDSSERPFSDPTWELYPDEPIPNHFSKEKSSTSVIANGSELESFEYDDNQLMLG</sequence>
<dbReference type="InterPro" id="IPR052090">
    <property type="entry name" value="Cytolytic_pore-forming_toxin"/>
</dbReference>
<dbReference type="InterPro" id="IPR003409">
    <property type="entry name" value="MORN"/>
</dbReference>
<organism evidence="2 3">
    <name type="scientific">Purpureocillium lilacinum</name>
    <name type="common">Paecilomyces lilacinus</name>
    <dbReference type="NCBI Taxonomy" id="33203"/>
    <lineage>
        <taxon>Eukaryota</taxon>
        <taxon>Fungi</taxon>
        <taxon>Dikarya</taxon>
        <taxon>Ascomycota</taxon>
        <taxon>Pezizomycotina</taxon>
        <taxon>Sordariomycetes</taxon>
        <taxon>Hypocreomycetidae</taxon>
        <taxon>Hypocreales</taxon>
        <taxon>Ophiocordycipitaceae</taxon>
        <taxon>Purpureocillium</taxon>
    </lineage>
</organism>
<gene>
    <name evidence="2" type="ORF">VFPFJ_11271</name>
</gene>
<dbReference type="PANTHER" id="PTHR31594:SF14">
    <property type="entry name" value="FIBRONECTIN TYPE-III DOMAIN-CONTAINING PROTEIN"/>
    <property type="match status" value="1"/>
</dbReference>
<comment type="caution">
    <text evidence="2">The sequence shown here is derived from an EMBL/GenBank/DDBJ whole genome shotgun (WGS) entry which is preliminary data.</text>
</comment>
<evidence type="ECO:0000256" key="1">
    <source>
        <dbReference type="ARBA" id="ARBA00022737"/>
    </source>
</evidence>
<dbReference type="SUPFAM" id="SSF82185">
    <property type="entry name" value="Histone H3 K4-specific methyltransferase SET7/9 N-terminal domain"/>
    <property type="match status" value="1"/>
</dbReference>
<dbReference type="SMART" id="SM00698">
    <property type="entry name" value="MORN"/>
    <property type="match status" value="2"/>
</dbReference>
<evidence type="ECO:0000313" key="2">
    <source>
        <dbReference type="EMBL" id="OAQ65549.1"/>
    </source>
</evidence>
<evidence type="ECO:0000313" key="3">
    <source>
        <dbReference type="Proteomes" id="UP000078340"/>
    </source>
</evidence>
<dbReference type="Proteomes" id="UP000078340">
    <property type="component" value="Unassembled WGS sequence"/>
</dbReference>
<dbReference type="Gene3D" id="2.20.110.10">
    <property type="entry name" value="Histone H3 K4-specific methyltransferase SET7/9 N-terminal domain"/>
    <property type="match status" value="1"/>
</dbReference>
<dbReference type="AlphaFoldDB" id="A0A179FKL5"/>
<name>A0A179FKL5_PURLI</name>